<accession>X1PB95</accession>
<proteinExistence type="predicted"/>
<reference evidence="1" key="1">
    <citation type="journal article" date="2014" name="Front. Microbiol.">
        <title>High frequency of phylogenetically diverse reductive dehalogenase-homologous genes in deep subseafloor sedimentary metagenomes.</title>
        <authorList>
            <person name="Kawai M."/>
            <person name="Futagami T."/>
            <person name="Toyoda A."/>
            <person name="Takaki Y."/>
            <person name="Nishi S."/>
            <person name="Hori S."/>
            <person name="Arai W."/>
            <person name="Tsubouchi T."/>
            <person name="Morono Y."/>
            <person name="Uchiyama I."/>
            <person name="Ito T."/>
            <person name="Fujiyama A."/>
            <person name="Inagaki F."/>
            <person name="Takami H."/>
        </authorList>
    </citation>
    <scope>NUCLEOTIDE SEQUENCE</scope>
    <source>
        <strain evidence="1">Expedition CK06-06</strain>
    </source>
</reference>
<protein>
    <submittedName>
        <fullName evidence="1">Uncharacterized protein</fullName>
    </submittedName>
</protein>
<sequence>GYASQGGVYQLENPVLNDSYAVGGMLNKAKIFVSG</sequence>
<organism evidence="1">
    <name type="scientific">marine sediment metagenome</name>
    <dbReference type="NCBI Taxonomy" id="412755"/>
    <lineage>
        <taxon>unclassified sequences</taxon>
        <taxon>metagenomes</taxon>
        <taxon>ecological metagenomes</taxon>
    </lineage>
</organism>
<comment type="caution">
    <text evidence="1">The sequence shown here is derived from an EMBL/GenBank/DDBJ whole genome shotgun (WGS) entry which is preliminary data.</text>
</comment>
<gene>
    <name evidence="1" type="ORF">S06H3_53000</name>
</gene>
<dbReference type="AlphaFoldDB" id="X1PB95"/>
<dbReference type="EMBL" id="BARV01033754">
    <property type="protein sequence ID" value="GAI53577.1"/>
    <property type="molecule type" value="Genomic_DNA"/>
</dbReference>
<feature type="non-terminal residue" evidence="1">
    <location>
        <position position="1"/>
    </location>
</feature>
<evidence type="ECO:0000313" key="1">
    <source>
        <dbReference type="EMBL" id="GAI53577.1"/>
    </source>
</evidence>
<name>X1PB95_9ZZZZ</name>